<organism evidence="4 5">
    <name type="scientific">Mesorhabditis belari</name>
    <dbReference type="NCBI Taxonomy" id="2138241"/>
    <lineage>
        <taxon>Eukaryota</taxon>
        <taxon>Metazoa</taxon>
        <taxon>Ecdysozoa</taxon>
        <taxon>Nematoda</taxon>
        <taxon>Chromadorea</taxon>
        <taxon>Rhabditida</taxon>
        <taxon>Rhabditina</taxon>
        <taxon>Rhabditomorpha</taxon>
        <taxon>Rhabditoidea</taxon>
        <taxon>Rhabditidae</taxon>
        <taxon>Mesorhabditinae</taxon>
        <taxon>Mesorhabditis</taxon>
    </lineage>
</organism>
<evidence type="ECO:0000313" key="5">
    <source>
        <dbReference type="WBParaSite" id="MBELARI_LOCUS8699"/>
    </source>
</evidence>
<name>A0AAF3FNS4_9BILA</name>
<dbReference type="Gene3D" id="2.60.120.10">
    <property type="entry name" value="Jelly Rolls"/>
    <property type="match status" value="1"/>
</dbReference>
<dbReference type="GO" id="GO:0016702">
    <property type="term" value="F:oxidoreductase activity, acting on single donors with incorporation of molecular oxygen, incorporation of two atoms of oxygen"/>
    <property type="evidence" value="ECO:0007669"/>
    <property type="project" value="InterPro"/>
</dbReference>
<dbReference type="InterPro" id="IPR012864">
    <property type="entry name" value="PCO/ADO"/>
</dbReference>
<proteinExistence type="predicted"/>
<dbReference type="CDD" id="cd20289">
    <property type="entry name" value="cupin_ADO"/>
    <property type="match status" value="1"/>
</dbReference>
<dbReference type="InterPro" id="IPR011051">
    <property type="entry name" value="RmlC_Cupin_sf"/>
</dbReference>
<evidence type="ECO:0008006" key="6">
    <source>
        <dbReference type="Google" id="ProtNLM"/>
    </source>
</evidence>
<dbReference type="Pfam" id="PF07847">
    <property type="entry name" value="PCO_ADO"/>
    <property type="match status" value="1"/>
</dbReference>
<keyword evidence="2" id="KW-0560">Oxidoreductase</keyword>
<dbReference type="AlphaFoldDB" id="A0AAF3FNS4"/>
<sequence>MLDGSACESSLSSKQIFSTAETVDRPALRQTLKPILAISNTFAANRSAPFPSKKVMNFLAKVDSKMLQLERPSYEILEKSKSPAHYASIHYSDNMTVSLFGLLDVEDKLPLHDHPFIHGFIKVIYGKFQVFSFSAKSDVAPEIGGEIETFYEGVQVVTPEDDVIYLAPGYGNIHEIRALEPISIFIDILIPGYGSNTAAHYEMPRPLPPPKTKVTLKRKRKHFWTTNIDYPTLSNL</sequence>
<dbReference type="Proteomes" id="UP000887575">
    <property type="component" value="Unassembled WGS sequence"/>
</dbReference>
<accession>A0AAF3FNS4</accession>
<evidence type="ECO:0000313" key="4">
    <source>
        <dbReference type="Proteomes" id="UP000887575"/>
    </source>
</evidence>
<reference evidence="5" key="1">
    <citation type="submission" date="2024-02" db="UniProtKB">
        <authorList>
            <consortium name="WormBaseParasite"/>
        </authorList>
    </citation>
    <scope>IDENTIFICATION</scope>
</reference>
<dbReference type="WBParaSite" id="MBELARI_LOCUS8699">
    <property type="protein sequence ID" value="MBELARI_LOCUS8699"/>
    <property type="gene ID" value="MBELARI_LOCUS8699"/>
</dbReference>
<evidence type="ECO:0000256" key="3">
    <source>
        <dbReference type="ARBA" id="ARBA00023004"/>
    </source>
</evidence>
<keyword evidence="1" id="KW-0479">Metal-binding</keyword>
<dbReference type="InterPro" id="IPR014710">
    <property type="entry name" value="RmlC-like_jellyroll"/>
</dbReference>
<keyword evidence="3" id="KW-0408">Iron</keyword>
<dbReference type="GO" id="GO:0046872">
    <property type="term" value="F:metal ion binding"/>
    <property type="evidence" value="ECO:0007669"/>
    <property type="project" value="UniProtKB-KW"/>
</dbReference>
<protein>
    <recommendedName>
        <fullName evidence="6">2-aminoethanethiol dioxygenase</fullName>
    </recommendedName>
</protein>
<dbReference type="SUPFAM" id="SSF51182">
    <property type="entry name" value="RmlC-like cupins"/>
    <property type="match status" value="1"/>
</dbReference>
<evidence type="ECO:0000256" key="1">
    <source>
        <dbReference type="ARBA" id="ARBA00022723"/>
    </source>
</evidence>
<evidence type="ECO:0000256" key="2">
    <source>
        <dbReference type="ARBA" id="ARBA00023002"/>
    </source>
</evidence>
<keyword evidence="4" id="KW-1185">Reference proteome</keyword>